<keyword evidence="3" id="KW-0949">S-adenosyl-L-methionine</keyword>
<comment type="similarity">
    <text evidence="4">Belongs to the MT-A70-like family.</text>
</comment>
<dbReference type="PANTHER" id="PTHR12829:SF7">
    <property type="entry name" value="N6-ADENOSINE-METHYLTRANSFERASE CATALYTIC SUBUNIT"/>
    <property type="match status" value="1"/>
</dbReference>
<dbReference type="InterPro" id="IPR045745">
    <property type="entry name" value="HTH_58_Actinobacteria-type"/>
</dbReference>
<organism evidence="6 7">
    <name type="scientific">Rothia aeria F0184</name>
    <dbReference type="NCBI Taxonomy" id="888019"/>
    <lineage>
        <taxon>Bacteria</taxon>
        <taxon>Bacillati</taxon>
        <taxon>Actinomycetota</taxon>
        <taxon>Actinomycetes</taxon>
        <taxon>Micrococcales</taxon>
        <taxon>Micrococcaceae</taxon>
        <taxon>Rothia</taxon>
    </lineage>
</organism>
<keyword evidence="2" id="KW-0808">Transferase</keyword>
<dbReference type="RefSeq" id="WP_023133224.1">
    <property type="nucleotide sequence ID" value="NZ_KI518044.1"/>
</dbReference>
<dbReference type="GO" id="GO:0003676">
    <property type="term" value="F:nucleic acid binding"/>
    <property type="evidence" value="ECO:0007669"/>
    <property type="project" value="InterPro"/>
</dbReference>
<name>U7V634_9MICC</name>
<dbReference type="Gene3D" id="3.40.50.150">
    <property type="entry name" value="Vaccinia Virus protein VP39"/>
    <property type="match status" value="1"/>
</dbReference>
<protein>
    <submittedName>
        <fullName evidence="6">MT-A70 protein</fullName>
    </submittedName>
</protein>
<sequence length="283" mass="31609">MLDPMNTNEEFAPLPTVEGGFQTVLADPPWRFTNRTGKVAPEHHRLGRYGTMSLDEIKALRVGDVTADNAHLYLWVPNALLPEGLEVMQAWGFRYVSNIIWAKRRKDGGPDGRGVGFYFRNVTEPILFGVKGSMRTLAPGRSTVNMIETRKREHSRKPDEQYDLIEACSPGPYLELFARYARPGWSVWGNEASNEIEPRGKAQKGYGGGEIDRLPILEPNERMSEWLSGRVGELLAEEYTKGASVQELANQSGYSIARVRTLLTHSGVPLRGRGRPKKGQVAS</sequence>
<dbReference type="InterPro" id="IPR007757">
    <property type="entry name" value="MT-A70-like"/>
</dbReference>
<evidence type="ECO:0000256" key="4">
    <source>
        <dbReference type="PROSITE-ProRule" id="PRU00489"/>
    </source>
</evidence>
<dbReference type="InterPro" id="IPR002052">
    <property type="entry name" value="DNA_methylase_N6_adenine_CS"/>
</dbReference>
<evidence type="ECO:0000256" key="1">
    <source>
        <dbReference type="ARBA" id="ARBA00022603"/>
    </source>
</evidence>
<dbReference type="PATRIC" id="fig|888019.4.peg.528"/>
<dbReference type="InterPro" id="IPR029063">
    <property type="entry name" value="SAM-dependent_MTases_sf"/>
</dbReference>
<feature type="domain" description="Helix-turn-helix" evidence="5">
    <location>
        <begin position="233"/>
        <end position="277"/>
    </location>
</feature>
<evidence type="ECO:0000256" key="3">
    <source>
        <dbReference type="ARBA" id="ARBA00022691"/>
    </source>
</evidence>
<evidence type="ECO:0000256" key="2">
    <source>
        <dbReference type="ARBA" id="ARBA00022679"/>
    </source>
</evidence>
<reference evidence="6 7" key="1">
    <citation type="submission" date="2013-08" db="EMBL/GenBank/DDBJ databases">
        <authorList>
            <person name="Weinstock G."/>
            <person name="Sodergren E."/>
            <person name="Wylie T."/>
            <person name="Fulton L."/>
            <person name="Fulton R."/>
            <person name="Fronick C."/>
            <person name="O'Laughlin M."/>
            <person name="Godfrey J."/>
            <person name="Miner T."/>
            <person name="Herter B."/>
            <person name="Appelbaum E."/>
            <person name="Cordes M."/>
            <person name="Lek S."/>
            <person name="Wollam A."/>
            <person name="Pepin K.H."/>
            <person name="Palsikar V.B."/>
            <person name="Mitreva M."/>
            <person name="Wilson R.K."/>
        </authorList>
    </citation>
    <scope>NUCLEOTIDE SEQUENCE [LARGE SCALE GENOMIC DNA]</scope>
    <source>
        <strain evidence="6 7">F0184</strain>
    </source>
</reference>
<dbReference type="PANTHER" id="PTHR12829">
    <property type="entry name" value="N6-ADENOSINE-METHYLTRANSFERASE"/>
    <property type="match status" value="1"/>
</dbReference>
<dbReference type="Pfam" id="PF05063">
    <property type="entry name" value="MT-A70"/>
    <property type="match status" value="1"/>
</dbReference>
<proteinExistence type="inferred from homology"/>
<evidence type="ECO:0000259" key="5">
    <source>
        <dbReference type="Pfam" id="PF19575"/>
    </source>
</evidence>
<dbReference type="PROSITE" id="PS00092">
    <property type="entry name" value="N6_MTASE"/>
    <property type="match status" value="1"/>
</dbReference>
<dbReference type="EMBL" id="AXZG01000016">
    <property type="protein sequence ID" value="ERT67015.1"/>
    <property type="molecule type" value="Genomic_DNA"/>
</dbReference>
<dbReference type="AlphaFoldDB" id="U7V634"/>
<dbReference type="SUPFAM" id="SSF53335">
    <property type="entry name" value="S-adenosyl-L-methionine-dependent methyltransferases"/>
    <property type="match status" value="1"/>
</dbReference>
<comment type="caution">
    <text evidence="6">The sequence shown here is derived from an EMBL/GenBank/DDBJ whole genome shotgun (WGS) entry which is preliminary data.</text>
</comment>
<gene>
    <name evidence="6" type="ORF">HMPREF0742_00614</name>
</gene>
<dbReference type="GO" id="GO:0008168">
    <property type="term" value="F:methyltransferase activity"/>
    <property type="evidence" value="ECO:0007669"/>
    <property type="project" value="UniProtKB-KW"/>
</dbReference>
<accession>U7V634</accession>
<dbReference type="GO" id="GO:0032259">
    <property type="term" value="P:methylation"/>
    <property type="evidence" value="ECO:0007669"/>
    <property type="project" value="UniProtKB-KW"/>
</dbReference>
<dbReference type="HOGENOM" id="CLU_999768_0_0_11"/>
<dbReference type="Proteomes" id="UP000017174">
    <property type="component" value="Unassembled WGS sequence"/>
</dbReference>
<evidence type="ECO:0000313" key="6">
    <source>
        <dbReference type="EMBL" id="ERT67015.1"/>
    </source>
</evidence>
<evidence type="ECO:0000313" key="7">
    <source>
        <dbReference type="Proteomes" id="UP000017174"/>
    </source>
</evidence>
<keyword evidence="1" id="KW-0489">Methyltransferase</keyword>
<dbReference type="Pfam" id="PF19575">
    <property type="entry name" value="HTH_58"/>
    <property type="match status" value="1"/>
</dbReference>
<dbReference type="PROSITE" id="PS51143">
    <property type="entry name" value="MT_A70"/>
    <property type="match status" value="1"/>
</dbReference>